<feature type="domain" description="HAMP" evidence="4">
    <location>
        <begin position="5"/>
        <end position="43"/>
    </location>
</feature>
<dbReference type="CDD" id="cd06225">
    <property type="entry name" value="HAMP"/>
    <property type="match status" value="1"/>
</dbReference>
<gene>
    <name evidence="5" type="ORF">GCM10010913_38130</name>
</gene>
<dbReference type="EMBL" id="BMIW01000034">
    <property type="protein sequence ID" value="GGG12713.1"/>
    <property type="molecule type" value="Genomic_DNA"/>
</dbReference>
<comment type="subcellular location">
    <subcellularLocation>
        <location evidence="1">Cell membrane</location>
    </subcellularLocation>
</comment>
<dbReference type="Pfam" id="PF00672">
    <property type="entry name" value="HAMP"/>
    <property type="match status" value="1"/>
</dbReference>
<keyword evidence="2" id="KW-1003">Cell membrane</keyword>
<evidence type="ECO:0000256" key="3">
    <source>
        <dbReference type="ARBA" id="ARBA00023136"/>
    </source>
</evidence>
<proteinExistence type="predicted"/>
<accession>A0ABQ1W5N6</accession>
<keyword evidence="3" id="KW-0472">Membrane</keyword>
<comment type="caution">
    <text evidence="5">The sequence shown here is derived from an EMBL/GenBank/DDBJ whole genome shotgun (WGS) entry which is preliminary data.</text>
</comment>
<name>A0ABQ1W5N6_9BACL</name>
<evidence type="ECO:0000313" key="6">
    <source>
        <dbReference type="Proteomes" id="UP000608420"/>
    </source>
</evidence>
<evidence type="ECO:0000256" key="2">
    <source>
        <dbReference type="ARBA" id="ARBA00022475"/>
    </source>
</evidence>
<organism evidence="5 6">
    <name type="scientific">Paenibacillus aceti</name>
    <dbReference type="NCBI Taxonomy" id="1820010"/>
    <lineage>
        <taxon>Bacteria</taxon>
        <taxon>Bacillati</taxon>
        <taxon>Bacillota</taxon>
        <taxon>Bacilli</taxon>
        <taxon>Bacillales</taxon>
        <taxon>Paenibacillaceae</taxon>
        <taxon>Paenibacillus</taxon>
    </lineage>
</organism>
<dbReference type="Proteomes" id="UP000608420">
    <property type="component" value="Unassembled WGS sequence"/>
</dbReference>
<protein>
    <recommendedName>
        <fullName evidence="4">HAMP domain-containing protein</fullName>
    </recommendedName>
</protein>
<sequence length="57" mass="6447">MVASIFLVRLIKKMTKATKQIAAGDFNVELNIKQKGELGTLARRLPPYPVMRKRSSM</sequence>
<evidence type="ECO:0000256" key="1">
    <source>
        <dbReference type="ARBA" id="ARBA00004236"/>
    </source>
</evidence>
<dbReference type="PROSITE" id="PS50885">
    <property type="entry name" value="HAMP"/>
    <property type="match status" value="1"/>
</dbReference>
<keyword evidence="6" id="KW-1185">Reference proteome</keyword>
<evidence type="ECO:0000313" key="5">
    <source>
        <dbReference type="EMBL" id="GGG12713.1"/>
    </source>
</evidence>
<reference evidence="6" key="1">
    <citation type="journal article" date="2019" name="Int. J. Syst. Evol. Microbiol.">
        <title>The Global Catalogue of Microorganisms (GCM) 10K type strain sequencing project: providing services to taxonomists for standard genome sequencing and annotation.</title>
        <authorList>
            <consortium name="The Broad Institute Genomics Platform"/>
            <consortium name="The Broad Institute Genome Sequencing Center for Infectious Disease"/>
            <person name="Wu L."/>
            <person name="Ma J."/>
        </authorList>
    </citation>
    <scope>NUCLEOTIDE SEQUENCE [LARGE SCALE GENOMIC DNA]</scope>
    <source>
        <strain evidence="6">CGMCC 1.15420</strain>
    </source>
</reference>
<evidence type="ECO:0000259" key="4">
    <source>
        <dbReference type="PROSITE" id="PS50885"/>
    </source>
</evidence>
<dbReference type="Gene3D" id="6.10.340.10">
    <property type="match status" value="1"/>
</dbReference>
<dbReference type="SUPFAM" id="SSF158472">
    <property type="entry name" value="HAMP domain-like"/>
    <property type="match status" value="1"/>
</dbReference>
<dbReference type="InterPro" id="IPR003660">
    <property type="entry name" value="HAMP_dom"/>
</dbReference>